<feature type="binding site" evidence="14">
    <location>
        <begin position="139"/>
        <end position="143"/>
    </location>
    <ligand>
        <name>D-ribulose 5-phosphate</name>
        <dbReference type="ChEBI" id="CHEBI:58121"/>
    </ligand>
</feature>
<comment type="similarity">
    <text evidence="5">In the N-terminal section; belongs to the DHBP synthase family.</text>
</comment>
<dbReference type="UniPathway" id="UPA00275">
    <property type="reaction ID" value="UER00399"/>
</dbReference>
<keyword evidence="10 14" id="KW-0479">Metal-binding</keyword>
<dbReference type="KEGG" id="cinf:CINF_1558"/>
<evidence type="ECO:0000256" key="1">
    <source>
        <dbReference type="ARBA" id="ARBA00000141"/>
    </source>
</evidence>
<dbReference type="InterPro" id="IPR032677">
    <property type="entry name" value="GTP_cyclohydro_II"/>
</dbReference>
<dbReference type="GO" id="GO:0009231">
    <property type="term" value="P:riboflavin biosynthetic process"/>
    <property type="evidence" value="ECO:0007669"/>
    <property type="project" value="UniProtKB-UniRule"/>
</dbReference>
<evidence type="ECO:0000256" key="4">
    <source>
        <dbReference type="ARBA" id="ARBA00004904"/>
    </source>
</evidence>
<feature type="binding site" evidence="14">
    <location>
        <begin position="27"/>
        <end position="28"/>
    </location>
    <ligand>
        <name>D-ribulose 5-phosphate</name>
        <dbReference type="ChEBI" id="CHEBI:58121"/>
    </ligand>
</feature>
<keyword evidence="12 14" id="KW-0464">Manganese</keyword>
<evidence type="ECO:0000256" key="11">
    <source>
        <dbReference type="ARBA" id="ARBA00022842"/>
    </source>
</evidence>
<comment type="similarity">
    <text evidence="14 15">Belongs to the DHBP synthase family.</text>
</comment>
<evidence type="ECO:0000256" key="12">
    <source>
        <dbReference type="ARBA" id="ARBA00023211"/>
    </source>
</evidence>
<feature type="binding site" evidence="14">
    <location>
        <position position="32"/>
    </location>
    <ligand>
        <name>D-ribulose 5-phosphate</name>
        <dbReference type="ChEBI" id="CHEBI:58121"/>
    </ligand>
</feature>
<dbReference type="Proteomes" id="UP000509414">
    <property type="component" value="Chromosome"/>
</dbReference>
<evidence type="ECO:0000256" key="13">
    <source>
        <dbReference type="ARBA" id="ARBA00023239"/>
    </source>
</evidence>
<comment type="cofactor">
    <cofactor evidence="14 15">
        <name>Mg(2+)</name>
        <dbReference type="ChEBI" id="CHEBI:18420"/>
    </cofactor>
    <cofactor evidence="14 15">
        <name>Mn(2+)</name>
        <dbReference type="ChEBI" id="CHEBI:29035"/>
    </cofactor>
    <text evidence="14 15">Binds 2 divalent metal cations per subunit. Magnesium or manganese.</text>
</comment>
<evidence type="ECO:0000256" key="7">
    <source>
        <dbReference type="ARBA" id="ARBA00012153"/>
    </source>
</evidence>
<evidence type="ECO:0000256" key="14">
    <source>
        <dbReference type="HAMAP-Rule" id="MF_00180"/>
    </source>
</evidence>
<reference evidence="17 18" key="1">
    <citation type="submission" date="2020-02" db="EMBL/GenBank/DDBJ databases">
        <title>Complete genome sequence of the novel Campylobacter species Candidatus Campylobacter infans.</title>
        <authorList>
            <person name="Duim B."/>
            <person name="Zomer A."/>
            <person name="van der Graaf L."/>
            <person name="Wagenaar J."/>
        </authorList>
    </citation>
    <scope>NUCLEOTIDE SEQUENCE [LARGE SCALE GENOMIC DNA]</scope>
    <source>
        <strain evidence="17 18">19S00001</strain>
    </source>
</reference>
<feature type="binding site" evidence="14">
    <location>
        <position position="28"/>
    </location>
    <ligand>
        <name>Mg(2+)</name>
        <dbReference type="ChEBI" id="CHEBI:18420"/>
        <label>1</label>
    </ligand>
</feature>
<dbReference type="AlphaFoldDB" id="A0A7H9CL63"/>
<sequence>MPFRNVLQAIDDIKNGKMVVMIDDENRENEGDIVCAAAFCDSQKVNFMITHAKGVLCAPLTSRLAKKFELEPMVRANTSQHETAFTISIDAKNAKTGVSADERNMTIKMLVNPATKASDFVRPGHIFPLIAKSGGVLERTGHTEGSVDLCHLAGLAPVAVICEIVKDDGSMARKPDLEIFCKEHGLNMISVREIIEYRLHHESLITLNKPKKSSLAGFKALSYEISDHTNAKHYAFVFGGLSQNKSVNVKFHRIGDDLSLLKSVKFKELMEDLKILNDEGGVAVFLSPQADESTKSYGIGAQILLAFKLKNITLLSKNKNREFAALSGFGLNITAFK</sequence>
<comment type="similarity">
    <text evidence="6">In the C-terminal section; belongs to the GTP cyclohydrolase II family.</text>
</comment>
<dbReference type="InterPro" id="IPR000422">
    <property type="entry name" value="DHBP_synthase_RibB"/>
</dbReference>
<dbReference type="InterPro" id="IPR036144">
    <property type="entry name" value="RibA-like_sf"/>
</dbReference>
<proteinExistence type="inferred from homology"/>
<dbReference type="Gene3D" id="3.90.870.10">
    <property type="entry name" value="DHBP synthase"/>
    <property type="match status" value="1"/>
</dbReference>
<name>A0A7H9CL63_9BACT</name>
<dbReference type="HAMAP" id="MF_00180">
    <property type="entry name" value="RibB"/>
    <property type="match status" value="1"/>
</dbReference>
<dbReference type="SUPFAM" id="SSF142695">
    <property type="entry name" value="RibA-like"/>
    <property type="match status" value="1"/>
</dbReference>
<evidence type="ECO:0000256" key="8">
    <source>
        <dbReference type="ARBA" id="ARBA00018836"/>
    </source>
</evidence>
<comment type="subunit">
    <text evidence="14 15">Homodimer.</text>
</comment>
<dbReference type="EC" id="4.1.99.12" evidence="7 14"/>
<keyword evidence="11 14" id="KW-0460">Magnesium</keyword>
<dbReference type="RefSeq" id="WP_179975139.1">
    <property type="nucleotide sequence ID" value="NZ_CP049075.1"/>
</dbReference>
<dbReference type="EMBL" id="CP049075">
    <property type="protein sequence ID" value="QLI06035.1"/>
    <property type="molecule type" value="Genomic_DNA"/>
</dbReference>
<dbReference type="GO" id="GO:0030145">
    <property type="term" value="F:manganese ion binding"/>
    <property type="evidence" value="ECO:0007669"/>
    <property type="project" value="UniProtKB-UniRule"/>
</dbReference>
<evidence type="ECO:0000256" key="5">
    <source>
        <dbReference type="ARBA" id="ARBA00005520"/>
    </source>
</evidence>
<dbReference type="FunFam" id="3.90.870.10:FF:000001">
    <property type="entry name" value="Riboflavin biosynthesis protein RibBA"/>
    <property type="match status" value="1"/>
</dbReference>
<dbReference type="NCBIfam" id="TIGR00506">
    <property type="entry name" value="ribB"/>
    <property type="match status" value="1"/>
</dbReference>
<gene>
    <name evidence="14 17" type="primary">ribB</name>
    <name evidence="17" type="ORF">CINF_1558</name>
</gene>
<evidence type="ECO:0000256" key="6">
    <source>
        <dbReference type="ARBA" id="ARBA00008976"/>
    </source>
</evidence>
<dbReference type="GO" id="GO:0003935">
    <property type="term" value="F:GTP cyclohydrolase II activity"/>
    <property type="evidence" value="ECO:0007669"/>
    <property type="project" value="TreeGrafter"/>
</dbReference>
<dbReference type="SUPFAM" id="SSF55821">
    <property type="entry name" value="YrdC/RibB"/>
    <property type="match status" value="1"/>
</dbReference>
<dbReference type="Pfam" id="PF00925">
    <property type="entry name" value="GTP_cyclohydro2"/>
    <property type="match status" value="1"/>
</dbReference>
<evidence type="ECO:0000259" key="16">
    <source>
        <dbReference type="Pfam" id="PF00925"/>
    </source>
</evidence>
<keyword evidence="9 14" id="KW-0686">Riboflavin biosynthesis</keyword>
<dbReference type="GO" id="GO:0008686">
    <property type="term" value="F:3,4-dihydroxy-2-butanone-4-phosphate synthase activity"/>
    <property type="evidence" value="ECO:0007669"/>
    <property type="project" value="UniProtKB-UniRule"/>
</dbReference>
<dbReference type="Pfam" id="PF00926">
    <property type="entry name" value="DHBP_synthase"/>
    <property type="match status" value="1"/>
</dbReference>
<evidence type="ECO:0000256" key="15">
    <source>
        <dbReference type="RuleBase" id="RU003843"/>
    </source>
</evidence>
<dbReference type="Gene3D" id="3.40.50.10990">
    <property type="entry name" value="GTP cyclohydrolase II"/>
    <property type="match status" value="1"/>
</dbReference>
<dbReference type="NCBIfam" id="NF006804">
    <property type="entry name" value="PRK09314.1"/>
    <property type="match status" value="1"/>
</dbReference>
<comment type="cofactor">
    <cofactor evidence="2">
        <name>Mn(2+)</name>
        <dbReference type="ChEBI" id="CHEBI:29035"/>
    </cofactor>
</comment>
<comment type="catalytic activity">
    <reaction evidence="1 14 15">
        <text>D-ribulose 5-phosphate = (2S)-2-hydroxy-3-oxobutyl phosphate + formate + H(+)</text>
        <dbReference type="Rhea" id="RHEA:18457"/>
        <dbReference type="ChEBI" id="CHEBI:15378"/>
        <dbReference type="ChEBI" id="CHEBI:15740"/>
        <dbReference type="ChEBI" id="CHEBI:58121"/>
        <dbReference type="ChEBI" id="CHEBI:58830"/>
        <dbReference type="EC" id="4.1.99.12"/>
    </reaction>
</comment>
<dbReference type="InterPro" id="IPR017945">
    <property type="entry name" value="DHBP_synth_RibB-like_a/b_dom"/>
</dbReference>
<feature type="site" description="Essential for catalytic activity" evidence="14">
    <location>
        <position position="125"/>
    </location>
</feature>
<comment type="pathway">
    <text evidence="4 14 15">Cofactor biosynthesis; riboflavin biosynthesis; 2-hydroxy-3-oxobutyl phosphate from D-ribulose 5-phosphate: step 1/1.</text>
</comment>
<dbReference type="PANTHER" id="PTHR21327">
    <property type="entry name" value="GTP CYCLOHYDROLASE II-RELATED"/>
    <property type="match status" value="1"/>
</dbReference>
<evidence type="ECO:0000256" key="9">
    <source>
        <dbReference type="ARBA" id="ARBA00022619"/>
    </source>
</evidence>
<dbReference type="GO" id="GO:0000287">
    <property type="term" value="F:magnesium ion binding"/>
    <property type="evidence" value="ECO:0007669"/>
    <property type="project" value="UniProtKB-UniRule"/>
</dbReference>
<feature type="domain" description="GTP cyclohydrolase II" evidence="16">
    <location>
        <begin position="291"/>
        <end position="335"/>
    </location>
</feature>
<evidence type="ECO:0000313" key="17">
    <source>
        <dbReference type="EMBL" id="QLI06035.1"/>
    </source>
</evidence>
<dbReference type="PIRSF" id="PIRSF001259">
    <property type="entry name" value="RibA"/>
    <property type="match status" value="1"/>
</dbReference>
<evidence type="ECO:0000256" key="2">
    <source>
        <dbReference type="ARBA" id="ARBA00001936"/>
    </source>
</evidence>
<evidence type="ECO:0000313" key="18">
    <source>
        <dbReference type="Proteomes" id="UP000509414"/>
    </source>
</evidence>
<comment type="function">
    <text evidence="3 14 15">Catalyzes the conversion of D-ribulose 5-phosphate to formate and 3,4-dihydroxy-2-butanone 4-phosphate.</text>
</comment>
<feature type="site" description="Essential for catalytic activity" evidence="14">
    <location>
        <position position="163"/>
    </location>
</feature>
<protein>
    <recommendedName>
        <fullName evidence="8 14">3,4-dihydroxy-2-butanone 4-phosphate synthase</fullName>
        <shortName evidence="14 15">DHBP synthase</shortName>
        <ecNumber evidence="7 14">4.1.99.12</ecNumber>
    </recommendedName>
</protein>
<organism evidence="17 18">
    <name type="scientific">Candidatus Campylobacter infans</name>
    <dbReference type="NCBI Taxonomy" id="2561898"/>
    <lineage>
        <taxon>Bacteria</taxon>
        <taxon>Pseudomonadati</taxon>
        <taxon>Campylobacterota</taxon>
        <taxon>Epsilonproteobacteria</taxon>
        <taxon>Campylobacterales</taxon>
        <taxon>Campylobacteraceae</taxon>
        <taxon>Campylobacter</taxon>
    </lineage>
</organism>
<keyword evidence="13 14" id="KW-0456">Lyase</keyword>
<evidence type="ECO:0000256" key="10">
    <source>
        <dbReference type="ARBA" id="ARBA00022723"/>
    </source>
</evidence>
<feature type="binding site" evidence="14">
    <location>
        <position position="28"/>
    </location>
    <ligand>
        <name>Mg(2+)</name>
        <dbReference type="ChEBI" id="CHEBI:18420"/>
        <label>2</label>
    </ligand>
</feature>
<dbReference type="GO" id="GO:0005829">
    <property type="term" value="C:cytosol"/>
    <property type="evidence" value="ECO:0007669"/>
    <property type="project" value="TreeGrafter"/>
</dbReference>
<accession>A0A7H9CL63</accession>
<keyword evidence="18" id="KW-1185">Reference proteome</keyword>
<evidence type="ECO:0000256" key="3">
    <source>
        <dbReference type="ARBA" id="ARBA00002284"/>
    </source>
</evidence>
<dbReference type="PANTHER" id="PTHR21327:SF18">
    <property type="entry name" value="3,4-DIHYDROXY-2-BUTANONE 4-PHOSPHATE SYNTHASE"/>
    <property type="match status" value="1"/>
</dbReference>
<feature type="binding site" evidence="14">
    <location>
        <position position="142"/>
    </location>
    <ligand>
        <name>Mg(2+)</name>
        <dbReference type="ChEBI" id="CHEBI:18420"/>
        <label>2</label>
    </ligand>
</feature>